<dbReference type="InterPro" id="IPR037523">
    <property type="entry name" value="VOC_core"/>
</dbReference>
<reference evidence="4 5" key="1">
    <citation type="submission" date="2018-08" db="EMBL/GenBank/DDBJ databases">
        <title>Fulvimarina sp. 85, whole genome shotgun sequence.</title>
        <authorList>
            <person name="Tuo L."/>
        </authorList>
    </citation>
    <scope>NUCLEOTIDE SEQUENCE [LARGE SCALE GENOMIC DNA]</scope>
    <source>
        <strain evidence="4 5">85</strain>
    </source>
</reference>
<evidence type="ECO:0000259" key="2">
    <source>
        <dbReference type="PROSITE" id="PS51725"/>
    </source>
</evidence>
<dbReference type="InterPro" id="IPR029068">
    <property type="entry name" value="Glyas_Bleomycin-R_OHBP_Dase"/>
</dbReference>
<dbReference type="PROSITE" id="PS51819">
    <property type="entry name" value="VOC"/>
    <property type="match status" value="1"/>
</dbReference>
<dbReference type="GO" id="GO:0004493">
    <property type="term" value="F:methylmalonyl-CoA epimerase activity"/>
    <property type="evidence" value="ECO:0007669"/>
    <property type="project" value="TreeGrafter"/>
</dbReference>
<name>A0A371WY27_9HYPH</name>
<evidence type="ECO:0000256" key="1">
    <source>
        <dbReference type="ARBA" id="ARBA00022723"/>
    </source>
</evidence>
<proteinExistence type="predicted"/>
<dbReference type="Gene3D" id="3.10.180.10">
    <property type="entry name" value="2,3-Dihydroxybiphenyl 1,2-Dioxygenase, domain 1"/>
    <property type="match status" value="1"/>
</dbReference>
<dbReference type="InterPro" id="IPR011008">
    <property type="entry name" value="Dimeric_a/b-barrel"/>
</dbReference>
<dbReference type="Proteomes" id="UP000264310">
    <property type="component" value="Unassembled WGS sequence"/>
</dbReference>
<organism evidence="4 5">
    <name type="scientific">Fulvimarina endophytica</name>
    <dbReference type="NCBI Taxonomy" id="2293836"/>
    <lineage>
        <taxon>Bacteria</taxon>
        <taxon>Pseudomonadati</taxon>
        <taxon>Pseudomonadota</taxon>
        <taxon>Alphaproteobacteria</taxon>
        <taxon>Hyphomicrobiales</taxon>
        <taxon>Aurantimonadaceae</taxon>
        <taxon>Fulvimarina</taxon>
    </lineage>
</organism>
<evidence type="ECO:0000259" key="3">
    <source>
        <dbReference type="PROSITE" id="PS51819"/>
    </source>
</evidence>
<sequence>MTFQSTRISTVPDTTRCVIARATPRTGENSRLKALVEELAQNVRAEPGNITFEVYAEESGALVMIERYRDDAAFQLHLDQPHTKQFNAALEEIATGGGSSVSEVTPLEGPRTSRPGVRGIDHIGLTVPDIEEASRFFADAFGAVTLYDVLPKDAEPMAGEGPEAELGLSKGAKIVHMRLMRLGEGPCLELFQMENADQADPARLQDRGLTHFGVYVDDIDAALDAFTKAGGEPLKGPHPLANNEDAEGNAGIYGRAPWGMLIELLTYPGGISYPAEAPAARWTPRP</sequence>
<protein>
    <submittedName>
        <fullName evidence="4">VOC family protein</fullName>
    </submittedName>
</protein>
<comment type="caution">
    <text evidence="4">The sequence shown here is derived from an EMBL/GenBank/DDBJ whole genome shotgun (WGS) entry which is preliminary data.</text>
</comment>
<dbReference type="GO" id="GO:0046872">
    <property type="term" value="F:metal ion binding"/>
    <property type="evidence" value="ECO:0007669"/>
    <property type="project" value="UniProtKB-KW"/>
</dbReference>
<evidence type="ECO:0000313" key="4">
    <source>
        <dbReference type="EMBL" id="RFC61883.1"/>
    </source>
</evidence>
<dbReference type="GO" id="GO:0046491">
    <property type="term" value="P:L-methylmalonyl-CoA metabolic process"/>
    <property type="evidence" value="ECO:0007669"/>
    <property type="project" value="TreeGrafter"/>
</dbReference>
<evidence type="ECO:0000313" key="5">
    <source>
        <dbReference type="Proteomes" id="UP000264310"/>
    </source>
</evidence>
<dbReference type="RefSeq" id="WP_116684826.1">
    <property type="nucleotide sequence ID" value="NZ_QURL01000012.1"/>
</dbReference>
<keyword evidence="1" id="KW-0479">Metal-binding</keyword>
<dbReference type="Pfam" id="PF03992">
    <property type="entry name" value="ABM"/>
    <property type="match status" value="1"/>
</dbReference>
<dbReference type="SUPFAM" id="SSF54593">
    <property type="entry name" value="Glyoxalase/Bleomycin resistance protein/Dihydroxybiphenyl dioxygenase"/>
    <property type="match status" value="1"/>
</dbReference>
<dbReference type="AlphaFoldDB" id="A0A371WY27"/>
<accession>A0A371WY27</accession>
<dbReference type="InterPro" id="IPR007138">
    <property type="entry name" value="ABM_dom"/>
</dbReference>
<dbReference type="PANTHER" id="PTHR43048:SF6">
    <property type="entry name" value="BLR8189 PROTEIN"/>
    <property type="match status" value="1"/>
</dbReference>
<feature type="domain" description="ABM" evidence="2">
    <location>
        <begin position="16"/>
        <end position="102"/>
    </location>
</feature>
<dbReference type="PROSITE" id="PS51725">
    <property type="entry name" value="ABM"/>
    <property type="match status" value="1"/>
</dbReference>
<gene>
    <name evidence="4" type="ORF">DYI37_18845</name>
</gene>
<dbReference type="Pfam" id="PF13669">
    <property type="entry name" value="Glyoxalase_4"/>
    <property type="match status" value="1"/>
</dbReference>
<feature type="domain" description="VOC" evidence="3">
    <location>
        <begin position="119"/>
        <end position="267"/>
    </location>
</feature>
<dbReference type="EMBL" id="QURL01000012">
    <property type="protein sequence ID" value="RFC61883.1"/>
    <property type="molecule type" value="Genomic_DNA"/>
</dbReference>
<dbReference type="Gene3D" id="3.30.70.100">
    <property type="match status" value="1"/>
</dbReference>
<dbReference type="PANTHER" id="PTHR43048">
    <property type="entry name" value="METHYLMALONYL-COA EPIMERASE"/>
    <property type="match status" value="1"/>
</dbReference>
<keyword evidence="5" id="KW-1185">Reference proteome</keyword>
<dbReference type="SUPFAM" id="SSF54909">
    <property type="entry name" value="Dimeric alpha+beta barrel"/>
    <property type="match status" value="1"/>
</dbReference>
<dbReference type="InterPro" id="IPR051785">
    <property type="entry name" value="MMCE/EMCE_epimerase"/>
</dbReference>